<accession>S0FVV4</accession>
<evidence type="ECO:0000256" key="1">
    <source>
        <dbReference type="SAM" id="Phobius"/>
    </source>
</evidence>
<organism evidence="2 3">
    <name type="scientific">Ruminiclostridium cellobioparum subsp. termitidis CT1112</name>
    <dbReference type="NCBI Taxonomy" id="1195236"/>
    <lineage>
        <taxon>Bacteria</taxon>
        <taxon>Bacillati</taxon>
        <taxon>Bacillota</taxon>
        <taxon>Clostridia</taxon>
        <taxon>Eubacteriales</taxon>
        <taxon>Oscillospiraceae</taxon>
        <taxon>Ruminiclostridium</taxon>
    </lineage>
</organism>
<dbReference type="AlphaFoldDB" id="S0FVV4"/>
<dbReference type="InterPro" id="IPR038765">
    <property type="entry name" value="Papain-like_cys_pep_sf"/>
</dbReference>
<name>S0FVV4_RUMCE</name>
<dbReference type="Proteomes" id="UP000014155">
    <property type="component" value="Unassembled WGS sequence"/>
</dbReference>
<feature type="transmembrane region" description="Helical" evidence="1">
    <location>
        <begin position="12"/>
        <end position="31"/>
    </location>
</feature>
<evidence type="ECO:0000313" key="3">
    <source>
        <dbReference type="Proteomes" id="UP000014155"/>
    </source>
</evidence>
<proteinExistence type="predicted"/>
<keyword evidence="3" id="KW-1185">Reference proteome</keyword>
<protein>
    <submittedName>
        <fullName evidence="2">Uncharacterized protein</fullName>
    </submittedName>
</protein>
<keyword evidence="1" id="KW-0472">Membrane</keyword>
<dbReference type="RefSeq" id="WP_004624222.1">
    <property type="nucleotide sequence ID" value="NZ_AORV01000021.1"/>
</dbReference>
<dbReference type="Gene3D" id="3.90.1720.10">
    <property type="entry name" value="endopeptidase domain like (from Nostoc punctiforme)"/>
    <property type="match status" value="1"/>
</dbReference>
<keyword evidence="1" id="KW-0812">Transmembrane</keyword>
<gene>
    <name evidence="2" type="ORF">CTER_0828</name>
</gene>
<keyword evidence="1" id="KW-1133">Transmembrane helix</keyword>
<dbReference type="PATRIC" id="fig|1195236.3.peg.1120"/>
<dbReference type="EMBL" id="AORV01000021">
    <property type="protein sequence ID" value="EMS73309.1"/>
    <property type="molecule type" value="Genomic_DNA"/>
</dbReference>
<evidence type="ECO:0000313" key="2">
    <source>
        <dbReference type="EMBL" id="EMS73309.1"/>
    </source>
</evidence>
<dbReference type="SUPFAM" id="SSF54001">
    <property type="entry name" value="Cysteine proteinases"/>
    <property type="match status" value="1"/>
</dbReference>
<comment type="caution">
    <text evidence="2">The sequence shown here is derived from an EMBL/GenBank/DDBJ whole genome shotgun (WGS) entry which is preliminary data.</text>
</comment>
<reference evidence="2 3" key="1">
    <citation type="journal article" date="2013" name="Genome Announc.">
        <title>Draft Genome Sequence of the Cellulolytic, Mesophilic, Anaerobic Bacterium Clostridium termitidis Strain CT1112 (DSM 5398).</title>
        <authorList>
            <person name="Lal S."/>
            <person name="Ramachandran U."/>
            <person name="Zhang X."/>
            <person name="Munir R."/>
            <person name="Sparling R."/>
            <person name="Levin D.B."/>
        </authorList>
    </citation>
    <scope>NUCLEOTIDE SEQUENCE [LARGE SCALE GENOMIC DNA]</scope>
    <source>
        <strain evidence="2 3">CT1112</strain>
    </source>
</reference>
<sequence length="279" mass="31672">MKKLSTKMKIFISLGTLFINFYCFFILANNYNIVYYPTASRAELSQLLDRASLTGTDYAQLLRQTGLGRPAVDDLIRQSGGKAEIIAFQQSYYTRNQLFTEKLNLFTSQETLVINNLDKSDNFGFAPLKNGDILMTKSTQTLFWRHGHCGIVTDAEKGITLESLEPGTISMKQDISKWRYYPTLKVLRLKNADEKVIENIVKYSENSLTGLKYSIFASKYQCGIIPKSANCSQLIWQAFNSYGYNLDSNRGILVTPEDIAKSPLLEIVQIKGFDPEKSW</sequence>
<dbReference type="eggNOG" id="COG3863">
    <property type="taxonomic scope" value="Bacteria"/>
</dbReference>